<accession>A0A7Y8GV42</accession>
<dbReference type="AlphaFoldDB" id="A0A7Y8GV42"/>
<dbReference type="Pfam" id="PF03432">
    <property type="entry name" value="Relaxase"/>
    <property type="match status" value="1"/>
</dbReference>
<proteinExistence type="predicted"/>
<gene>
    <name evidence="2" type="ORF">F3K02_06590</name>
</gene>
<dbReference type="Gene3D" id="3.30.930.30">
    <property type="match status" value="1"/>
</dbReference>
<name>A0A7Y8GV42_9BURK</name>
<evidence type="ECO:0000313" key="3">
    <source>
        <dbReference type="Proteomes" id="UP000545507"/>
    </source>
</evidence>
<feature type="domain" description="MobA/VirD2-like nuclease" evidence="1">
    <location>
        <begin position="124"/>
        <end position="209"/>
    </location>
</feature>
<keyword evidence="3" id="KW-1185">Reference proteome</keyword>
<evidence type="ECO:0000259" key="1">
    <source>
        <dbReference type="Pfam" id="PF03432"/>
    </source>
</evidence>
<dbReference type="InterPro" id="IPR005094">
    <property type="entry name" value="Endonuclease_MobA/VirD2"/>
</dbReference>
<dbReference type="RefSeq" id="WP_177134531.1">
    <property type="nucleotide sequence ID" value="NZ_VYGV01000006.1"/>
</dbReference>
<dbReference type="Proteomes" id="UP000545507">
    <property type="component" value="Unassembled WGS sequence"/>
</dbReference>
<reference evidence="2 3" key="1">
    <citation type="submission" date="2019-09" db="EMBL/GenBank/DDBJ databases">
        <title>Hydrogenophaga aromatica sp. nov., isolated from a para-xylene-degrading enrichment culture.</title>
        <authorList>
            <person name="Tancsics A."/>
            <person name="Banerjee S."/>
        </authorList>
    </citation>
    <scope>NUCLEOTIDE SEQUENCE [LARGE SCALE GENOMIC DNA]</scope>
    <source>
        <strain evidence="2 3">D2P1</strain>
    </source>
</reference>
<organism evidence="2 3">
    <name type="scientific">Hydrogenophaga aromaticivorans</name>
    <dbReference type="NCBI Taxonomy" id="2610898"/>
    <lineage>
        <taxon>Bacteria</taxon>
        <taxon>Pseudomonadati</taxon>
        <taxon>Pseudomonadota</taxon>
        <taxon>Betaproteobacteria</taxon>
        <taxon>Burkholderiales</taxon>
        <taxon>Comamonadaceae</taxon>
        <taxon>Hydrogenophaga</taxon>
    </lineage>
</organism>
<sequence>MSQALDIDGVLVQWGDRLFYPGNRVVKIRPQPTLGDGGMHQRADAIRKRIEATVVKRAPQVMVKVTGGGRGMLAIAAHFRYISKNGRLDIETEHGDTVRGKSAVHELGEDWRYGGSLIGDEGYRREAFNIMLSMPRGTDPLIVQRAAREFAQTELADHKYVMVLHDHQANPHVHISVRAESMSGRRLNPRKADLQRWRETFAEKLRGYGVEAEATRQATRGRNVSHPELWQLKADEAGRLRKVRPSTASGDKVRTSRAEALKGWLHIGRALAGSPDARDVKLAGSIAVFIREASSSWNVQKTAHEVVRGPQRLGPAVDSQIRR</sequence>
<protein>
    <submittedName>
        <fullName evidence="2">Relaxase/mobilization nuclease domain-containing protein</fullName>
    </submittedName>
</protein>
<comment type="caution">
    <text evidence="2">The sequence shown here is derived from an EMBL/GenBank/DDBJ whole genome shotgun (WGS) entry which is preliminary data.</text>
</comment>
<dbReference type="EMBL" id="VYGV01000006">
    <property type="protein sequence ID" value="NWF44918.1"/>
    <property type="molecule type" value="Genomic_DNA"/>
</dbReference>
<evidence type="ECO:0000313" key="2">
    <source>
        <dbReference type="EMBL" id="NWF44918.1"/>
    </source>
</evidence>